<dbReference type="OMA" id="MSENGEC"/>
<dbReference type="PANTHER" id="PTHR46205:SF3">
    <property type="entry name" value="LOQUACIOUS, ISOFORM B"/>
    <property type="match status" value="1"/>
</dbReference>
<proteinExistence type="predicted"/>
<dbReference type="GO" id="GO:0003725">
    <property type="term" value="F:double-stranded RNA binding"/>
    <property type="evidence" value="ECO:0007669"/>
    <property type="project" value="TreeGrafter"/>
</dbReference>
<feature type="region of interest" description="Disordered" evidence="3">
    <location>
        <begin position="23"/>
        <end position="58"/>
    </location>
</feature>
<evidence type="ECO:0000256" key="2">
    <source>
        <dbReference type="PROSITE-ProRule" id="PRU00266"/>
    </source>
</evidence>
<dbReference type="InterPro" id="IPR014720">
    <property type="entry name" value="dsRBD_dom"/>
</dbReference>
<feature type="region of interest" description="Disordered" evidence="3">
    <location>
        <begin position="369"/>
        <end position="398"/>
    </location>
</feature>
<reference evidence="5 6" key="1">
    <citation type="journal article" date="2018" name="Nat. Ecol. Evol.">
        <title>Genomic signatures of mitonuclear coevolution across populations of Tigriopus californicus.</title>
        <authorList>
            <person name="Barreto F.S."/>
            <person name="Watson E.T."/>
            <person name="Lima T.G."/>
            <person name="Willett C.S."/>
            <person name="Edmands S."/>
            <person name="Li W."/>
            <person name="Burton R.S."/>
        </authorList>
    </citation>
    <scope>NUCLEOTIDE SEQUENCE [LARGE SCALE GENOMIC DNA]</scope>
    <source>
        <strain evidence="5 6">San Diego</strain>
    </source>
</reference>
<keyword evidence="6" id="KW-1185">Reference proteome</keyword>
<feature type="domain" description="DRBM" evidence="4">
    <location>
        <begin position="57"/>
        <end position="99"/>
    </location>
</feature>
<evidence type="ECO:0000259" key="4">
    <source>
        <dbReference type="PROSITE" id="PS50137"/>
    </source>
</evidence>
<comment type="caution">
    <text evidence="5">The sequence shown here is derived from an EMBL/GenBank/DDBJ whole genome shotgun (WGS) entry which is preliminary data.</text>
</comment>
<dbReference type="FunFam" id="3.30.160.20:FF:000007">
    <property type="entry name" value="Double-stranded RNA-binding protein Staufen homolog 1"/>
    <property type="match status" value="1"/>
</dbReference>
<dbReference type="AlphaFoldDB" id="A0A553P331"/>
<dbReference type="GO" id="GO:0005634">
    <property type="term" value="C:nucleus"/>
    <property type="evidence" value="ECO:0007669"/>
    <property type="project" value="TreeGrafter"/>
</dbReference>
<dbReference type="GO" id="GO:0070578">
    <property type="term" value="C:RISC-loading complex"/>
    <property type="evidence" value="ECO:0007669"/>
    <property type="project" value="TreeGrafter"/>
</dbReference>
<keyword evidence="1 2" id="KW-0694">RNA-binding</keyword>
<dbReference type="Pfam" id="PF00035">
    <property type="entry name" value="dsrm"/>
    <property type="match status" value="2"/>
</dbReference>
<accession>A0A553P331</accession>
<dbReference type="STRING" id="6832.A0A553P331"/>
<dbReference type="GO" id="GO:0030422">
    <property type="term" value="P:siRNA processing"/>
    <property type="evidence" value="ECO:0007669"/>
    <property type="project" value="TreeGrafter"/>
</dbReference>
<dbReference type="GO" id="GO:0070920">
    <property type="term" value="P:regulation of regulatory ncRNA processing"/>
    <property type="evidence" value="ECO:0007669"/>
    <property type="project" value="TreeGrafter"/>
</dbReference>
<protein>
    <recommendedName>
        <fullName evidence="4">DRBM domain-containing protein</fullName>
    </recommendedName>
</protein>
<feature type="domain" description="DRBM" evidence="4">
    <location>
        <begin position="295"/>
        <end position="363"/>
    </location>
</feature>
<name>A0A553P331_TIGCA</name>
<evidence type="ECO:0000256" key="1">
    <source>
        <dbReference type="ARBA" id="ARBA00022884"/>
    </source>
</evidence>
<sequence>MHSPGHASNHHLVVTSYALQAPPPYSPHAHHPPALSSLSGGGGPHSPHQNTTRTTEGASHCPTFAYQVIVDGKVAMGSGSSKKQAKHNAARSMLDKLDGRVPVQDFVQPLPPVSSSVGQGVMVGGKGGNAIVPGAPNDLINSAAGNSIGQLQELCVHKGLQMPMYDVKAEEGQPHQRSFHMVVRVGSLSAEGEGASKKDAKREAAVKMISRVHEYLANHPELDADIKPLEAQIGVIKTEPSDSSASSTSGVEKKIKTLTPKESKEIQSFYRDLSDEPGSLLHKLQTLSLKPLKSGYVSQLEALAKEQKFGVTFVEIEDATDEGDTQCLVQLSSLPVAVALGLGPDKERAKEQAARNGLIYLKMMTCKSTEQSKVESSETKTEATTTTTTPAPTPTKSN</sequence>
<dbReference type="EMBL" id="VCGU01000008">
    <property type="protein sequence ID" value="TRY72107.1"/>
    <property type="molecule type" value="Genomic_DNA"/>
</dbReference>
<dbReference type="Proteomes" id="UP000318571">
    <property type="component" value="Chromosome 7"/>
</dbReference>
<evidence type="ECO:0000313" key="5">
    <source>
        <dbReference type="EMBL" id="TRY72107.1"/>
    </source>
</evidence>
<dbReference type="Gene3D" id="3.30.160.20">
    <property type="match status" value="3"/>
</dbReference>
<dbReference type="InterPro" id="IPR051247">
    <property type="entry name" value="RLC_Component"/>
</dbReference>
<dbReference type="SUPFAM" id="SSF54768">
    <property type="entry name" value="dsRNA-binding domain-like"/>
    <property type="match status" value="3"/>
</dbReference>
<gene>
    <name evidence="5" type="ORF">TCAL_01105</name>
</gene>
<dbReference type="GO" id="GO:0005737">
    <property type="term" value="C:cytoplasm"/>
    <property type="evidence" value="ECO:0007669"/>
    <property type="project" value="TreeGrafter"/>
</dbReference>
<evidence type="ECO:0000256" key="3">
    <source>
        <dbReference type="SAM" id="MobiDB-lite"/>
    </source>
</evidence>
<feature type="domain" description="DRBM" evidence="4">
    <location>
        <begin position="146"/>
        <end position="214"/>
    </location>
</feature>
<evidence type="ECO:0000313" key="6">
    <source>
        <dbReference type="Proteomes" id="UP000318571"/>
    </source>
</evidence>
<feature type="compositionally biased region" description="Basic and acidic residues" evidence="3">
    <location>
        <begin position="370"/>
        <end position="381"/>
    </location>
</feature>
<dbReference type="PANTHER" id="PTHR46205">
    <property type="entry name" value="LOQUACIOUS, ISOFORM B"/>
    <property type="match status" value="1"/>
</dbReference>
<dbReference type="GO" id="GO:0035197">
    <property type="term" value="F:siRNA binding"/>
    <property type="evidence" value="ECO:0007669"/>
    <property type="project" value="TreeGrafter"/>
</dbReference>
<dbReference type="CDD" id="cd19864">
    <property type="entry name" value="DSRM_PRKRA-like_rpt3"/>
    <property type="match status" value="1"/>
</dbReference>
<dbReference type="GO" id="GO:0016442">
    <property type="term" value="C:RISC complex"/>
    <property type="evidence" value="ECO:0007669"/>
    <property type="project" value="TreeGrafter"/>
</dbReference>
<organism evidence="5 6">
    <name type="scientific">Tigriopus californicus</name>
    <name type="common">Marine copepod</name>
    <dbReference type="NCBI Taxonomy" id="6832"/>
    <lineage>
        <taxon>Eukaryota</taxon>
        <taxon>Metazoa</taxon>
        <taxon>Ecdysozoa</taxon>
        <taxon>Arthropoda</taxon>
        <taxon>Crustacea</taxon>
        <taxon>Multicrustacea</taxon>
        <taxon>Hexanauplia</taxon>
        <taxon>Copepoda</taxon>
        <taxon>Harpacticoida</taxon>
        <taxon>Harpacticidae</taxon>
        <taxon>Tigriopus</taxon>
    </lineage>
</organism>
<dbReference type="PROSITE" id="PS50137">
    <property type="entry name" value="DS_RBD"/>
    <property type="match status" value="3"/>
</dbReference>
<feature type="compositionally biased region" description="Low complexity" evidence="3">
    <location>
        <begin position="382"/>
        <end position="398"/>
    </location>
</feature>
<dbReference type="SMART" id="SM00358">
    <property type="entry name" value="DSRM"/>
    <property type="match status" value="3"/>
</dbReference>